<organism evidence="9 10">
    <name type="scientific">Bacillus spizizenii (strain ATCC 23059 / NRRL B-14472 / W23)</name>
    <name type="common">Bacillus subtilis subsp. spizizenii</name>
    <dbReference type="NCBI Taxonomy" id="655816"/>
    <lineage>
        <taxon>Bacteria</taxon>
        <taxon>Bacillati</taxon>
        <taxon>Bacillota</taxon>
        <taxon>Bacilli</taxon>
        <taxon>Bacillales</taxon>
        <taxon>Bacillaceae</taxon>
        <taxon>Bacillus</taxon>
    </lineage>
</organism>
<evidence type="ECO:0000313" key="10">
    <source>
        <dbReference type="Proteomes" id="UP000002233"/>
    </source>
</evidence>
<evidence type="ECO:0000256" key="6">
    <source>
        <dbReference type="ARBA" id="ARBA00023136"/>
    </source>
</evidence>
<keyword evidence="8" id="KW-0732">Signal</keyword>
<keyword evidence="5 7" id="KW-1133">Transmembrane helix</keyword>
<evidence type="ECO:0000256" key="8">
    <source>
        <dbReference type="SAM" id="SignalP"/>
    </source>
</evidence>
<feature type="transmembrane region" description="Helical" evidence="7">
    <location>
        <begin position="133"/>
        <end position="154"/>
    </location>
</feature>
<feature type="signal peptide" evidence="8">
    <location>
        <begin position="1"/>
        <end position="27"/>
    </location>
</feature>
<evidence type="ECO:0008006" key="11">
    <source>
        <dbReference type="Google" id="ProtNLM"/>
    </source>
</evidence>
<comment type="subcellular location">
    <subcellularLocation>
        <location evidence="1">Cell membrane</location>
        <topology evidence="1">Single-pass membrane protein</topology>
    </subcellularLocation>
</comment>
<dbReference type="NCBIfam" id="TIGR03927">
    <property type="entry name" value="T7SS_EssA_Firm"/>
    <property type="match status" value="1"/>
</dbReference>
<name>E0TZX8_BACSH</name>
<comment type="similarity">
    <text evidence="2">Belongs to the EssA family.</text>
</comment>
<dbReference type="GO" id="GO:0005886">
    <property type="term" value="C:plasma membrane"/>
    <property type="evidence" value="ECO:0007669"/>
    <property type="project" value="UniProtKB-SubCell"/>
</dbReference>
<dbReference type="KEGG" id="bss:BSUW23_15490"/>
<keyword evidence="6 7" id="KW-0472">Membrane</keyword>
<feature type="chain" id="PRO_5003141048" description="Type VII secretion protein EssA" evidence="8">
    <location>
        <begin position="28"/>
        <end position="165"/>
    </location>
</feature>
<dbReference type="InterPro" id="IPR034026">
    <property type="entry name" value="EssA"/>
</dbReference>
<reference key="1">
    <citation type="submission" date="2010-08" db="EMBL/GenBank/DDBJ databases">
        <authorList>
            <person name="Zeigler D.R."/>
        </authorList>
    </citation>
    <scope>NUCLEOTIDE SEQUENCE</scope>
    <source>
        <strain>W23</strain>
    </source>
</reference>
<evidence type="ECO:0000256" key="1">
    <source>
        <dbReference type="ARBA" id="ARBA00004162"/>
    </source>
</evidence>
<gene>
    <name evidence="9" type="primary">yueC</name>
    <name evidence="9" type="ordered locus">BSUW23_15490</name>
</gene>
<evidence type="ECO:0000256" key="3">
    <source>
        <dbReference type="ARBA" id="ARBA00022475"/>
    </source>
</evidence>
<keyword evidence="3" id="KW-1003">Cell membrane</keyword>
<dbReference type="HOGENOM" id="CLU_138990_0_0_9"/>
<dbReference type="AlphaFoldDB" id="E0TZX8"/>
<accession>E0TZX8</accession>
<reference evidence="9 10" key="2">
    <citation type="journal article" date="2011" name="Microbiology">
        <title>The genome sequence of Bacillus subtilis subsp. spizizenii W23: insights into speciation within the B. subtilis complex and into the history of B. subtilis genetics.</title>
        <authorList>
            <person name="Zeigler D.R."/>
        </authorList>
    </citation>
    <scope>NUCLEOTIDE SEQUENCE [LARGE SCALE GENOMIC DNA]</scope>
    <source>
        <strain evidence="10">ATCC 23059 / NRRL B-14472 / W23</strain>
    </source>
</reference>
<sequence>MKRNRSMEKGIMICMLSFSLFIPSAAAAETGENTDVAPNQYEKKDIEIDTNYLHEDTYYEEKTELPEEQKDITFDKPEDKDAELIKDLFTSTNPEESNTIAAQSKQLGITFAEKPMTKTSSTETEEGQETSSLLLPIIYIVLILLGIASIVFLIPKVIAQENKKA</sequence>
<dbReference type="EMBL" id="CP002183">
    <property type="protein sequence ID" value="ADM39135.1"/>
    <property type="molecule type" value="Genomic_DNA"/>
</dbReference>
<dbReference type="InterPro" id="IPR018920">
    <property type="entry name" value="EssA/YueC"/>
</dbReference>
<dbReference type="Pfam" id="PF10661">
    <property type="entry name" value="EssA"/>
    <property type="match status" value="1"/>
</dbReference>
<dbReference type="Proteomes" id="UP000002233">
    <property type="component" value="Chromosome"/>
</dbReference>
<evidence type="ECO:0000256" key="4">
    <source>
        <dbReference type="ARBA" id="ARBA00022692"/>
    </source>
</evidence>
<keyword evidence="4 7" id="KW-0812">Transmembrane</keyword>
<evidence type="ECO:0000313" key="9">
    <source>
        <dbReference type="EMBL" id="ADM39135.1"/>
    </source>
</evidence>
<evidence type="ECO:0000256" key="7">
    <source>
        <dbReference type="SAM" id="Phobius"/>
    </source>
</evidence>
<evidence type="ECO:0000256" key="2">
    <source>
        <dbReference type="ARBA" id="ARBA00008570"/>
    </source>
</evidence>
<proteinExistence type="inferred from homology"/>
<evidence type="ECO:0000256" key="5">
    <source>
        <dbReference type="ARBA" id="ARBA00022989"/>
    </source>
</evidence>
<protein>
    <recommendedName>
        <fullName evidence="11">Type VII secretion protein EssA</fullName>
    </recommendedName>
</protein>